<dbReference type="EMBL" id="PEDL01000019">
    <property type="protein sequence ID" value="PHV69738.1"/>
    <property type="molecule type" value="Genomic_DNA"/>
</dbReference>
<sequence length="520" mass="60643">MIIIGKETLNMLRKVVGYIRVSTQMQVEEGFSIEGQKQQILEYAKKHNMEVVGFYVDEGISGKSIEGRHALKKLLDDTKKGCFQEVITWKVSRVARDVNDLLYFIKELNNEDIVLRSISENISTESVNSTFLVQMMGAVAELERKVITENVKLGINQKLREGWYKGAPVLGYDIVPKKLCKENHIETNLQVNKEEAEVVKLIFNLYEQGKGYKAIVNVLNTNNIKTKTGKNFSIGSINKILNRRLYTGEIEHKINGKIEIVQGKHEPIITMEQWQETRKDTLREHKKRESRIFTLSKLLKCPQCKSTMVGGSSVGRRGKKYYYYLCEDHLNKGKAVCKANSVPADRIEEEVYRELGRLINQPQIVEEVYRKINTYNADYRQKMKMLNEFASKKEVLEKRKRLLMKQFELDKLSKETFIVSINEIKEQLVTMEQTEKELQQYLSDNAKAIIPLEDIKEVFQNLIELLKKQEPKQIKQLLVYIINEIVVDEKKYLKHIEFKIKGQKFYLDAKEEMEDVRQAR</sequence>
<reference evidence="1" key="1">
    <citation type="submission" date="2017-10" db="EMBL/GenBank/DDBJ databases">
        <title>Genome sequence of cellulolytic Lachnospiraceae bacterium XHS1971 isolated from hotspring sediment.</title>
        <authorList>
            <person name="Vasudevan G."/>
            <person name="Joshi A.J."/>
            <person name="Hivarkar S."/>
            <person name="Lanjekar V.B."/>
            <person name="Dhakephalkar P.K."/>
            <person name="Dagar S."/>
        </authorList>
    </citation>
    <scope>NUCLEOTIDE SEQUENCE</scope>
    <source>
        <strain evidence="1">XHS1971</strain>
    </source>
</reference>
<accession>A0AC61D9I5</accession>
<organism evidence="1 2">
    <name type="scientific">Sporanaerobium hydrogeniformans</name>
    <dbReference type="NCBI Taxonomy" id="3072179"/>
    <lineage>
        <taxon>Bacteria</taxon>
        <taxon>Bacillati</taxon>
        <taxon>Bacillota</taxon>
        <taxon>Clostridia</taxon>
        <taxon>Lachnospirales</taxon>
        <taxon>Lachnospiraceae</taxon>
        <taxon>Sporanaerobium</taxon>
    </lineage>
</organism>
<evidence type="ECO:0000313" key="2">
    <source>
        <dbReference type="Proteomes" id="UP000224460"/>
    </source>
</evidence>
<dbReference type="Proteomes" id="UP000224460">
    <property type="component" value="Unassembled WGS sequence"/>
</dbReference>
<evidence type="ECO:0000313" key="1">
    <source>
        <dbReference type="EMBL" id="PHV69738.1"/>
    </source>
</evidence>
<gene>
    <name evidence="1" type="ORF">CS063_14165</name>
</gene>
<proteinExistence type="predicted"/>
<keyword evidence="2" id="KW-1185">Reference proteome</keyword>
<comment type="caution">
    <text evidence="1">The sequence shown here is derived from an EMBL/GenBank/DDBJ whole genome shotgun (WGS) entry which is preliminary data.</text>
</comment>
<protein>
    <submittedName>
        <fullName evidence="1">Uncharacterized protein</fullName>
    </submittedName>
</protein>
<name>A0AC61D9I5_9FIRM</name>